<organism evidence="7 8">
    <name type="scientific">Eucalyptus globulus</name>
    <name type="common">Tasmanian blue gum</name>
    <dbReference type="NCBI Taxonomy" id="34317"/>
    <lineage>
        <taxon>Eukaryota</taxon>
        <taxon>Viridiplantae</taxon>
        <taxon>Streptophyta</taxon>
        <taxon>Embryophyta</taxon>
        <taxon>Tracheophyta</taxon>
        <taxon>Spermatophyta</taxon>
        <taxon>Magnoliopsida</taxon>
        <taxon>eudicotyledons</taxon>
        <taxon>Gunneridae</taxon>
        <taxon>Pentapetalae</taxon>
        <taxon>rosids</taxon>
        <taxon>malvids</taxon>
        <taxon>Myrtales</taxon>
        <taxon>Myrtaceae</taxon>
        <taxon>Myrtoideae</taxon>
        <taxon>Eucalypteae</taxon>
        <taxon>Eucalyptus</taxon>
    </lineage>
</organism>
<evidence type="ECO:0000259" key="6">
    <source>
        <dbReference type="Pfam" id="PF09811"/>
    </source>
</evidence>
<dbReference type="EMBL" id="JBJKBG010000007">
    <property type="protein sequence ID" value="KAL3732611.1"/>
    <property type="molecule type" value="Genomic_DNA"/>
</dbReference>
<dbReference type="GO" id="GO:0005737">
    <property type="term" value="C:cytoplasm"/>
    <property type="evidence" value="ECO:0007669"/>
    <property type="project" value="UniProtKB-SubCell"/>
</dbReference>
<gene>
    <name evidence="7" type="ORF">ACJRO7_029281</name>
</gene>
<evidence type="ECO:0000313" key="7">
    <source>
        <dbReference type="EMBL" id="KAL3732611.1"/>
    </source>
</evidence>
<dbReference type="Pfam" id="PF09811">
    <property type="entry name" value="Yae1_N"/>
    <property type="match status" value="1"/>
</dbReference>
<dbReference type="AlphaFoldDB" id="A0ABD3K7D5"/>
<accession>A0ABD3K7D5</accession>
<sequence length="218" mass="24242">MEHNIAEELYSESLRFSQLELSPSSAAHNDHQLPGNDETDLLDKDGLAWDDSDEVFGESSDLDREWQRRHDQFYTIGYRDGVIAGKEASAQEGFNIGFKQSVPIGYNWGLVKGATSAFACLPDELKERLVEDQGHRDKFQDLYKSVNSLSTPDALKLFSDEIMSDKTTQQSKAAEASGLTAGSQVQSLEPSRLGSYFAELRSLLIECPAIDVRLDMSP</sequence>
<feature type="domain" description="Essential protein Yae1 N-terminal" evidence="6">
    <location>
        <begin position="77"/>
        <end position="113"/>
    </location>
</feature>
<keyword evidence="8" id="KW-1185">Reference proteome</keyword>
<evidence type="ECO:0000256" key="2">
    <source>
        <dbReference type="ARBA" id="ARBA00004496"/>
    </source>
</evidence>
<keyword evidence="4" id="KW-0539">Nucleus</keyword>
<evidence type="ECO:0000313" key="8">
    <source>
        <dbReference type="Proteomes" id="UP001634007"/>
    </source>
</evidence>
<dbReference type="Proteomes" id="UP001634007">
    <property type="component" value="Unassembled WGS sequence"/>
</dbReference>
<keyword evidence="3" id="KW-0963">Cytoplasm</keyword>
<dbReference type="GO" id="GO:0005634">
    <property type="term" value="C:nucleus"/>
    <property type="evidence" value="ECO:0007669"/>
    <property type="project" value="UniProtKB-SubCell"/>
</dbReference>
<comment type="caution">
    <text evidence="7">The sequence shown here is derived from an EMBL/GenBank/DDBJ whole genome shotgun (WGS) entry which is preliminary data.</text>
</comment>
<evidence type="ECO:0000256" key="3">
    <source>
        <dbReference type="ARBA" id="ARBA00022490"/>
    </source>
</evidence>
<protein>
    <recommendedName>
        <fullName evidence="6">Essential protein Yae1 N-terminal domain-containing protein</fullName>
    </recommendedName>
</protein>
<evidence type="ECO:0000256" key="5">
    <source>
        <dbReference type="SAM" id="MobiDB-lite"/>
    </source>
</evidence>
<dbReference type="PANTHER" id="PTHR18829">
    <property type="entry name" value="PROTEIN YAE1 HOMOLOG"/>
    <property type="match status" value="1"/>
</dbReference>
<name>A0ABD3K7D5_EUCGL</name>
<comment type="subcellular location">
    <subcellularLocation>
        <location evidence="2">Cytoplasm</location>
    </subcellularLocation>
    <subcellularLocation>
        <location evidence="1">Nucleus</location>
    </subcellularLocation>
</comment>
<dbReference type="PANTHER" id="PTHR18829:SF0">
    <property type="entry name" value="PROTEIN YAE1 HOMOLOG"/>
    <property type="match status" value="1"/>
</dbReference>
<feature type="region of interest" description="Disordered" evidence="5">
    <location>
        <begin position="21"/>
        <end position="40"/>
    </location>
</feature>
<proteinExistence type="predicted"/>
<reference evidence="7 8" key="1">
    <citation type="submission" date="2024-11" db="EMBL/GenBank/DDBJ databases">
        <title>Chromosome-level genome assembly of Eucalyptus globulus Labill. provides insights into its genome evolution.</title>
        <authorList>
            <person name="Li X."/>
        </authorList>
    </citation>
    <scope>NUCLEOTIDE SEQUENCE [LARGE SCALE GENOMIC DNA]</scope>
    <source>
        <strain evidence="7">CL2024</strain>
        <tissue evidence="7">Fresh tender leaves</tissue>
    </source>
</reference>
<dbReference type="InterPro" id="IPR019191">
    <property type="entry name" value="Essential_protein_Yae1_N"/>
</dbReference>
<evidence type="ECO:0000256" key="1">
    <source>
        <dbReference type="ARBA" id="ARBA00004123"/>
    </source>
</evidence>
<evidence type="ECO:0000256" key="4">
    <source>
        <dbReference type="ARBA" id="ARBA00023242"/>
    </source>
</evidence>
<dbReference type="InterPro" id="IPR038881">
    <property type="entry name" value="Yae1-like"/>
</dbReference>